<dbReference type="AlphaFoldDB" id="A0A8T0JRR6"/>
<dbReference type="EMBL" id="JABFOF010000010">
    <property type="protein sequence ID" value="KAG2377275.1"/>
    <property type="molecule type" value="Genomic_DNA"/>
</dbReference>
<dbReference type="InterPro" id="IPR004320">
    <property type="entry name" value="BPS1_pln"/>
</dbReference>
<reference evidence="2 3" key="1">
    <citation type="submission" date="2020-05" db="EMBL/GenBank/DDBJ databases">
        <title>Vigna angularis (adzuki bean) Var. LongXiaoDou No. 4 denovo assembly.</title>
        <authorList>
            <person name="Xiang H."/>
        </authorList>
    </citation>
    <scope>NUCLEOTIDE SEQUENCE [LARGE SCALE GENOMIC DNA]</scope>
    <source>
        <tissue evidence="2">Leaf</tissue>
    </source>
</reference>
<organism evidence="2 3">
    <name type="scientific">Phaseolus angularis</name>
    <name type="common">Azuki bean</name>
    <name type="synonym">Vigna angularis</name>
    <dbReference type="NCBI Taxonomy" id="3914"/>
    <lineage>
        <taxon>Eukaryota</taxon>
        <taxon>Viridiplantae</taxon>
        <taxon>Streptophyta</taxon>
        <taxon>Embryophyta</taxon>
        <taxon>Tracheophyta</taxon>
        <taxon>Spermatophyta</taxon>
        <taxon>Magnoliopsida</taxon>
        <taxon>eudicotyledons</taxon>
        <taxon>Gunneridae</taxon>
        <taxon>Pentapetalae</taxon>
        <taxon>rosids</taxon>
        <taxon>fabids</taxon>
        <taxon>Fabales</taxon>
        <taxon>Fabaceae</taxon>
        <taxon>Papilionoideae</taxon>
        <taxon>50 kb inversion clade</taxon>
        <taxon>NPAAA clade</taxon>
        <taxon>indigoferoid/millettioid clade</taxon>
        <taxon>Phaseoleae</taxon>
        <taxon>Vigna</taxon>
    </lineage>
</organism>
<sequence length="340" mass="39305">MKELNEDSLERVGMMMKENAWKGLYGFIMVGLCWVEVLQRTRCSLWFRVVYLEPEQQAKPVQKVHLLLPPHELMLREVVLDVDEKELKLLISVLAIWNIVMFQPSPSNNIFMAALDFVALKDLHNSANSLLHSPLVREAFVHEREEKWVDDVSESSLRMLEVCGISKDLLLLVKEHLQELQFTLRRASIGGEGIEEKISACNRYRKKVKKETLKCLKWLKKGMKSEREVSPMNEQKLVLVVDVLREVRVTSISIVESLLSLVSSPWLNSKSGKRSFTSRFVRVDVHCSDDEMSYDAMVIQSANKRLAGVRMAIEDLEVELECMFRRLIHTRVLLLNILTK</sequence>
<dbReference type="GO" id="GO:0048367">
    <property type="term" value="P:shoot system development"/>
    <property type="evidence" value="ECO:0007669"/>
    <property type="project" value="InterPro"/>
</dbReference>
<dbReference type="PANTHER" id="PTHR33070:SF7">
    <property type="entry name" value="RX N-TERMINAL DOMAIN-CONTAINING PROTEIN"/>
    <property type="match status" value="1"/>
</dbReference>
<name>A0A8T0JRR6_PHAAN</name>
<keyword evidence="1" id="KW-0812">Transmembrane</keyword>
<feature type="transmembrane region" description="Helical" evidence="1">
    <location>
        <begin position="20"/>
        <end position="38"/>
    </location>
</feature>
<evidence type="ECO:0000256" key="1">
    <source>
        <dbReference type="SAM" id="Phobius"/>
    </source>
</evidence>
<evidence type="ECO:0000313" key="2">
    <source>
        <dbReference type="EMBL" id="KAG2377275.1"/>
    </source>
</evidence>
<protein>
    <submittedName>
        <fullName evidence="2">Uncharacterized protein</fullName>
    </submittedName>
</protein>
<keyword evidence="1" id="KW-0472">Membrane</keyword>
<comment type="caution">
    <text evidence="2">The sequence shown here is derived from an EMBL/GenBank/DDBJ whole genome shotgun (WGS) entry which is preliminary data.</text>
</comment>
<keyword evidence="1" id="KW-1133">Transmembrane helix</keyword>
<dbReference type="GO" id="GO:0048364">
    <property type="term" value="P:root development"/>
    <property type="evidence" value="ECO:0007669"/>
    <property type="project" value="InterPro"/>
</dbReference>
<proteinExistence type="predicted"/>
<dbReference type="Pfam" id="PF03087">
    <property type="entry name" value="BPS1"/>
    <property type="match status" value="1"/>
</dbReference>
<gene>
    <name evidence="2" type="ORF">HKW66_Vig0252590</name>
</gene>
<dbReference type="Proteomes" id="UP000743370">
    <property type="component" value="Unassembled WGS sequence"/>
</dbReference>
<accession>A0A8T0JRR6</accession>
<dbReference type="PANTHER" id="PTHR33070">
    <property type="entry name" value="OS06G0725500 PROTEIN"/>
    <property type="match status" value="1"/>
</dbReference>
<evidence type="ECO:0000313" key="3">
    <source>
        <dbReference type="Proteomes" id="UP000743370"/>
    </source>
</evidence>